<evidence type="ECO:0000313" key="8">
    <source>
        <dbReference type="Proteomes" id="UP000694255"/>
    </source>
</evidence>
<dbReference type="AlphaFoldDB" id="A0A8J5QKB1"/>
<feature type="transmembrane region" description="Helical" evidence="5">
    <location>
        <begin position="403"/>
        <end position="424"/>
    </location>
</feature>
<comment type="caution">
    <text evidence="7">The sequence shown here is derived from an EMBL/GenBank/DDBJ whole genome shotgun (WGS) entry which is preliminary data.</text>
</comment>
<evidence type="ECO:0000256" key="4">
    <source>
        <dbReference type="ARBA" id="ARBA00023136"/>
    </source>
</evidence>
<feature type="transmembrane region" description="Helical" evidence="5">
    <location>
        <begin position="113"/>
        <end position="133"/>
    </location>
</feature>
<dbReference type="PROSITE" id="PS50850">
    <property type="entry name" value="MFS"/>
    <property type="match status" value="1"/>
</dbReference>
<dbReference type="CDD" id="cd17476">
    <property type="entry name" value="MFS_Amf1_MDR_like"/>
    <property type="match status" value="1"/>
</dbReference>
<dbReference type="InterPro" id="IPR011701">
    <property type="entry name" value="MFS"/>
</dbReference>
<feature type="transmembrane region" description="Helical" evidence="5">
    <location>
        <begin position="373"/>
        <end position="391"/>
    </location>
</feature>
<dbReference type="PANTHER" id="PTHR42718:SF1">
    <property type="entry name" value="LOW AFFINITY AMMONIUM TRANSPORTER"/>
    <property type="match status" value="1"/>
</dbReference>
<evidence type="ECO:0000256" key="3">
    <source>
        <dbReference type="ARBA" id="ARBA00022989"/>
    </source>
</evidence>
<dbReference type="GeneID" id="73471303"/>
<evidence type="ECO:0000313" key="7">
    <source>
        <dbReference type="EMBL" id="KAG7662003.1"/>
    </source>
</evidence>
<dbReference type="Pfam" id="PF07690">
    <property type="entry name" value="MFS_1"/>
    <property type="match status" value="1"/>
</dbReference>
<gene>
    <name evidence="7" type="ORF">J8A68_004503</name>
</gene>
<feature type="transmembrane region" description="Helical" evidence="5">
    <location>
        <begin position="310"/>
        <end position="330"/>
    </location>
</feature>
<accession>A0A8J5QKB1</accession>
<dbReference type="RefSeq" id="XP_049262236.1">
    <property type="nucleotide sequence ID" value="XM_049408469.1"/>
</dbReference>
<dbReference type="Proteomes" id="UP000694255">
    <property type="component" value="Unassembled WGS sequence"/>
</dbReference>
<sequence>MDNSIDIIQTKSEKTNDIVQTTTTEQPPSPTPNPETISTIHEILFVSFMCLSQILTQAAVAQTLNTSIHVSETFNVATKPGEISWFSAAFSMTVGTFILISGRLGDMYGYKKLYMIGYIWFGIMSLLCGFAGLTTSPVFFDTMRALQGIGPAIMMPNSLALIGSFYPESMKKNLCMAAIGAVAPGGFVLGALFSGLFDMKTGWTWTFWVCGMVSIGAGLLSFFVIPKNVGHRSSDQGWRSFDFGGSILGVSGLVLINFAFNQGPNVGWKTPYVYVLLIVGFLCLPAFYFVEKRVTNPLVPPEVLKGDTGFVLGCIAAGWSCFGIWIFYQFRWALLVDNNNPVIAAVTNIPNAFAGIVAAATTAILLTKLPSAVVMFIAMIFFLVGIVLMGTRPVGQIYWTQKFFSVIIQSIGMDMSFPAGCILLSQAFPPGQQGIAGSLVATFVNYSISIGLGLAGTVEYYTTKDMEPGLDTTIHGMRNAFYMGMGLAGLGVVVSAVFMVIQLLNRKNSGASEKVEETSTDNDSSV</sequence>
<dbReference type="InterPro" id="IPR020846">
    <property type="entry name" value="MFS_dom"/>
</dbReference>
<feature type="transmembrane region" description="Helical" evidence="5">
    <location>
        <begin position="145"/>
        <end position="166"/>
    </location>
</feature>
<feature type="transmembrane region" description="Helical" evidence="5">
    <location>
        <begin position="481"/>
        <end position="504"/>
    </location>
</feature>
<feature type="transmembrane region" description="Helical" evidence="5">
    <location>
        <begin position="237"/>
        <end position="260"/>
    </location>
</feature>
<feature type="transmembrane region" description="Helical" evidence="5">
    <location>
        <begin position="205"/>
        <end position="225"/>
    </location>
</feature>
<reference evidence="7 8" key="1">
    <citation type="journal article" date="2021" name="DNA Res.">
        <title>Genome analysis of Candida subhashii reveals its hybrid nature and dual mitochondrial genome conformations.</title>
        <authorList>
            <person name="Mixao V."/>
            <person name="Hegedusova E."/>
            <person name="Saus E."/>
            <person name="Pryszcz L.P."/>
            <person name="Cillingova A."/>
            <person name="Nosek J."/>
            <person name="Gabaldon T."/>
        </authorList>
    </citation>
    <scope>NUCLEOTIDE SEQUENCE [LARGE SCALE GENOMIC DNA]</scope>
    <source>
        <strain evidence="7 8">CBS 10753</strain>
    </source>
</reference>
<dbReference type="GO" id="GO:0022857">
    <property type="term" value="F:transmembrane transporter activity"/>
    <property type="evidence" value="ECO:0007669"/>
    <property type="project" value="InterPro"/>
</dbReference>
<feature type="transmembrane region" description="Helical" evidence="5">
    <location>
        <begin position="173"/>
        <end position="193"/>
    </location>
</feature>
<feature type="domain" description="Major facilitator superfamily (MFS) profile" evidence="6">
    <location>
        <begin position="36"/>
        <end position="503"/>
    </location>
</feature>
<keyword evidence="4 5" id="KW-0472">Membrane</keyword>
<evidence type="ECO:0000256" key="1">
    <source>
        <dbReference type="ARBA" id="ARBA00004141"/>
    </source>
</evidence>
<evidence type="ECO:0000256" key="5">
    <source>
        <dbReference type="SAM" id="Phobius"/>
    </source>
</evidence>
<feature type="transmembrane region" description="Helical" evidence="5">
    <location>
        <begin position="83"/>
        <end position="101"/>
    </location>
</feature>
<proteinExistence type="predicted"/>
<keyword evidence="2 5" id="KW-0812">Transmembrane</keyword>
<keyword evidence="3 5" id="KW-1133">Transmembrane helix</keyword>
<comment type="subcellular location">
    <subcellularLocation>
        <location evidence="1">Membrane</location>
        <topology evidence="1">Multi-pass membrane protein</topology>
    </subcellularLocation>
</comment>
<evidence type="ECO:0000256" key="2">
    <source>
        <dbReference type="ARBA" id="ARBA00022692"/>
    </source>
</evidence>
<dbReference type="GO" id="GO:0016020">
    <property type="term" value="C:membrane"/>
    <property type="evidence" value="ECO:0007669"/>
    <property type="project" value="UniProtKB-SubCell"/>
</dbReference>
<feature type="transmembrane region" description="Helical" evidence="5">
    <location>
        <begin position="342"/>
        <end position="366"/>
    </location>
</feature>
<organism evidence="7 8">
    <name type="scientific">[Candida] subhashii</name>
    <dbReference type="NCBI Taxonomy" id="561895"/>
    <lineage>
        <taxon>Eukaryota</taxon>
        <taxon>Fungi</taxon>
        <taxon>Dikarya</taxon>
        <taxon>Ascomycota</taxon>
        <taxon>Saccharomycotina</taxon>
        <taxon>Pichiomycetes</taxon>
        <taxon>Debaryomycetaceae</taxon>
        <taxon>Spathaspora</taxon>
    </lineage>
</organism>
<keyword evidence="8" id="KW-1185">Reference proteome</keyword>
<dbReference type="EMBL" id="JAGSYN010000186">
    <property type="protein sequence ID" value="KAG7662003.1"/>
    <property type="molecule type" value="Genomic_DNA"/>
</dbReference>
<name>A0A8J5QKB1_9ASCO</name>
<dbReference type="OrthoDB" id="2130629at2759"/>
<dbReference type="PANTHER" id="PTHR42718">
    <property type="entry name" value="MAJOR FACILITATOR SUPERFAMILY MULTIDRUG TRANSPORTER MFSC"/>
    <property type="match status" value="1"/>
</dbReference>
<protein>
    <recommendedName>
        <fullName evidence="6">Major facilitator superfamily (MFS) profile domain-containing protein</fullName>
    </recommendedName>
</protein>
<feature type="transmembrane region" description="Helical" evidence="5">
    <location>
        <begin position="436"/>
        <end position="461"/>
    </location>
</feature>
<evidence type="ECO:0000259" key="6">
    <source>
        <dbReference type="PROSITE" id="PS50850"/>
    </source>
</evidence>
<feature type="transmembrane region" description="Helical" evidence="5">
    <location>
        <begin position="272"/>
        <end position="290"/>
    </location>
</feature>